<evidence type="ECO:0000256" key="1">
    <source>
        <dbReference type="SAM" id="MobiDB-lite"/>
    </source>
</evidence>
<comment type="caution">
    <text evidence="2">The sequence shown here is derived from an EMBL/GenBank/DDBJ whole genome shotgun (WGS) entry which is preliminary data.</text>
</comment>
<gene>
    <name evidence="2" type="ORF">COCNU_08G001360</name>
</gene>
<keyword evidence="3" id="KW-1185">Reference proteome</keyword>
<dbReference type="PANTHER" id="PTHR36034:SF2">
    <property type="entry name" value="EXPRESSED PROTEIN"/>
    <property type="match status" value="1"/>
</dbReference>
<feature type="region of interest" description="Disordered" evidence="1">
    <location>
        <begin position="40"/>
        <end position="71"/>
    </location>
</feature>
<dbReference type="OrthoDB" id="1918650at2759"/>
<name>A0A8K0IHJ7_COCNU</name>
<proteinExistence type="predicted"/>
<feature type="region of interest" description="Disordered" evidence="1">
    <location>
        <begin position="744"/>
        <end position="765"/>
    </location>
</feature>
<dbReference type="AlphaFoldDB" id="A0A8K0IHJ7"/>
<feature type="region of interest" description="Disordered" evidence="1">
    <location>
        <begin position="1"/>
        <end position="26"/>
    </location>
</feature>
<reference evidence="2" key="2">
    <citation type="submission" date="2019-07" db="EMBL/GenBank/DDBJ databases">
        <authorList>
            <person name="Yang Y."/>
            <person name="Bocs S."/>
            <person name="Baudouin L."/>
        </authorList>
    </citation>
    <scope>NUCLEOTIDE SEQUENCE</scope>
    <source>
        <tissue evidence="2">Spear leaf of Hainan Tall coconut</tissue>
    </source>
</reference>
<sequence length="853" mass="93339">MNFLLRTAHPVASDLHSVPEAEHQKDVQLTQKQATTLEGLIAEDPFLNSPTEEDDDKGGDGGGETQDSENQLACGKLTDVTEDEGWITIPCKELPDNWSDAPDILQLRLLDRSFIFPGEQIHILVCLSAAKQDTEIITPFRVAAVISKNGKSSQNGNQQTGILGIKSSSASGAGDANGTHEETAHQSIKDNGETISTGNEMTPRRVISATKSLLMMEDHKQQTENLLERFRNSNFFVRIAQLDEPLWSKRNVAEQSSVNSEMAGGRFQSIGGSLKMSMNLLNAVVDKGNFDGNTSGGLARDTVKCYSLCNGDIVVLLQVNVGISNIKDPVLEVLQFEKYQASNSVCENLNNSPVPNNEDPCHELLRWLLPLDRALPPPRPLSPPLSSSVSQKTYSSSGSQIFSFGHFRSYSMPSLPQVTGPPSSAVPPSNSRPAFDLEDFDRFSPEKPTRSQDMGNAGILSFRGVSLEPERFSVHCGLEGIYLPGRRWRRKLEIVRPLEIHSFDAECITEDFICVQIKNVMPAHIPDSIIFLDAITVVFEEASKGGPSISLPVVSTETGDGHSLPNLALRRGEEHSFILKPATMLNRDFRGNGETGSMQPHSKSSIMAPNVHMISRSADQYAILVSCRCNYTESKLFFKQLTDWRPRIARDLMITVASESYQQTIRTNAKAPQLPVQVLTLKATNLTSEDLTLTVLAPESSTSSPLVLSLNSSPKAPVGPFISFHEYMGRMDGEKLEIRTPRLSSMPATTESQKASDSGGIRSSSFEHRTDTMSHVISSNDSGCTHLWLQRTVPLGCVPAHSSATVKLELLPLTDGMVTLDTLQIAIKEKGLTYIPEHSLKIYATSSIATGIL</sequence>
<feature type="compositionally biased region" description="Polar residues" evidence="1">
    <location>
        <begin position="744"/>
        <end position="764"/>
    </location>
</feature>
<dbReference type="Proteomes" id="UP000797356">
    <property type="component" value="Chromosome 8"/>
</dbReference>
<dbReference type="EMBL" id="CM017879">
    <property type="protein sequence ID" value="KAG1358690.1"/>
    <property type="molecule type" value="Genomic_DNA"/>
</dbReference>
<organism evidence="2 3">
    <name type="scientific">Cocos nucifera</name>
    <name type="common">Coconut palm</name>
    <dbReference type="NCBI Taxonomy" id="13894"/>
    <lineage>
        <taxon>Eukaryota</taxon>
        <taxon>Viridiplantae</taxon>
        <taxon>Streptophyta</taxon>
        <taxon>Embryophyta</taxon>
        <taxon>Tracheophyta</taxon>
        <taxon>Spermatophyta</taxon>
        <taxon>Magnoliopsida</taxon>
        <taxon>Liliopsida</taxon>
        <taxon>Arecaceae</taxon>
        <taxon>Arecoideae</taxon>
        <taxon>Cocoseae</taxon>
        <taxon>Attaleinae</taxon>
        <taxon>Cocos</taxon>
    </lineage>
</organism>
<evidence type="ECO:0000313" key="3">
    <source>
        <dbReference type="Proteomes" id="UP000797356"/>
    </source>
</evidence>
<protein>
    <submittedName>
        <fullName evidence="2">Uncharacterized protein</fullName>
    </submittedName>
</protein>
<dbReference type="PANTHER" id="PTHR36034">
    <property type="entry name" value="EXPRESSED PROTEIN"/>
    <property type="match status" value="1"/>
</dbReference>
<feature type="compositionally biased region" description="Polar residues" evidence="1">
    <location>
        <begin position="150"/>
        <end position="161"/>
    </location>
</feature>
<accession>A0A8K0IHJ7</accession>
<feature type="region of interest" description="Disordered" evidence="1">
    <location>
        <begin position="150"/>
        <end position="199"/>
    </location>
</feature>
<feature type="compositionally biased region" description="Basic and acidic residues" evidence="1">
    <location>
        <begin position="178"/>
        <end position="192"/>
    </location>
</feature>
<feature type="compositionally biased region" description="Basic and acidic residues" evidence="1">
    <location>
        <begin position="17"/>
        <end position="26"/>
    </location>
</feature>
<reference evidence="2" key="1">
    <citation type="journal article" date="2017" name="Gigascience">
        <title>The genome draft of coconut (Cocos nucifera).</title>
        <authorList>
            <person name="Xiao Y."/>
            <person name="Xu P."/>
            <person name="Fan H."/>
            <person name="Baudouin L."/>
            <person name="Xia W."/>
            <person name="Bocs S."/>
            <person name="Xu J."/>
            <person name="Li Q."/>
            <person name="Guo A."/>
            <person name="Zhou L."/>
            <person name="Li J."/>
            <person name="Wu Y."/>
            <person name="Ma Z."/>
            <person name="Armero A."/>
            <person name="Issali A.E."/>
            <person name="Liu N."/>
            <person name="Peng M."/>
            <person name="Yang Y."/>
        </authorList>
    </citation>
    <scope>NUCLEOTIDE SEQUENCE</scope>
    <source>
        <tissue evidence="2">Spear leaf of Hainan Tall coconut</tissue>
    </source>
</reference>
<evidence type="ECO:0000313" key="2">
    <source>
        <dbReference type="EMBL" id="KAG1358690.1"/>
    </source>
</evidence>